<dbReference type="GO" id="GO:0005524">
    <property type="term" value="F:ATP binding"/>
    <property type="evidence" value="ECO:0007669"/>
    <property type="project" value="UniProtKB-KW"/>
</dbReference>
<dbReference type="InterPro" id="IPR035965">
    <property type="entry name" value="PAS-like_dom_sf"/>
</dbReference>
<dbReference type="InterPro" id="IPR005467">
    <property type="entry name" value="His_kinase_dom"/>
</dbReference>
<evidence type="ECO:0000256" key="4">
    <source>
        <dbReference type="ARBA" id="ARBA00022679"/>
    </source>
</evidence>
<dbReference type="InterPro" id="IPR003594">
    <property type="entry name" value="HATPase_dom"/>
</dbReference>
<keyword evidence="5" id="KW-0547">Nucleotide-binding</keyword>
<evidence type="ECO:0000259" key="8">
    <source>
        <dbReference type="PROSITE" id="PS50109"/>
    </source>
</evidence>
<accession>A0A6J7F0S8</accession>
<keyword evidence="7" id="KW-0067">ATP-binding</keyword>
<dbReference type="InterPro" id="IPR038424">
    <property type="entry name" value="H_kinase_PdtaS_GAF_sf"/>
</dbReference>
<organism evidence="9">
    <name type="scientific">freshwater metagenome</name>
    <dbReference type="NCBI Taxonomy" id="449393"/>
    <lineage>
        <taxon>unclassified sequences</taxon>
        <taxon>metagenomes</taxon>
        <taxon>ecological metagenomes</taxon>
    </lineage>
</organism>
<dbReference type="InterPro" id="IPR011102">
    <property type="entry name" value="Sig_transdc_His_kinase_HWE"/>
</dbReference>
<evidence type="ECO:0000256" key="5">
    <source>
        <dbReference type="ARBA" id="ARBA00022741"/>
    </source>
</evidence>
<feature type="domain" description="Histidine kinase" evidence="8">
    <location>
        <begin position="282"/>
        <end position="475"/>
    </location>
</feature>
<keyword evidence="6" id="KW-0418">Kinase</keyword>
<dbReference type="PANTHER" id="PTHR41523:SF8">
    <property type="entry name" value="ETHYLENE RESPONSE SENSOR PROTEIN"/>
    <property type="match status" value="1"/>
</dbReference>
<dbReference type="Gene3D" id="3.30.450.20">
    <property type="entry name" value="PAS domain"/>
    <property type="match status" value="1"/>
</dbReference>
<dbReference type="Gene3D" id="3.30.565.10">
    <property type="entry name" value="Histidine kinase-like ATPase, C-terminal domain"/>
    <property type="match status" value="1"/>
</dbReference>
<proteinExistence type="predicted"/>
<dbReference type="SMART" id="SM00911">
    <property type="entry name" value="HWE_HK"/>
    <property type="match status" value="1"/>
</dbReference>
<dbReference type="InterPro" id="IPR011495">
    <property type="entry name" value="Sig_transdc_His_kin_sub2_dim/P"/>
</dbReference>
<sequence>MGTVAVLAQERTDLQPDEVARLHRVVEAWGLIADLSLGDLVLWLPTWNEGGAVAAALVRPTTASTTVEEDLVGRFVPRGRLPEIDQALHFGRAIGNAFPIRSRPDSQGRVIGVVVRSSSTLTRVAGQLEEAYLQIAEELLHMLVAGDFPPPDYVGERGDAPRVGDGLVRLSPEGKVTYASPNAMSVLRRLGLATDLLGADLGSLVVRLSHRHGPMDQHLALIAGGRAAGQTEVENAHAVVLINGIPLTAPGHTNGALVLLRDVTDVRRRERALMSADATIREIHHRVKNNLQTVAALLRMQGRRAQSEEARLALGEAELRVAAIAVVHETLSRQVDEMLEFDDVIDRIISLVRDLAPALGGNDSQHIERSGSAGVLSAEIATPLAMCVSELLQNAVEHAQADAIAVEISRGESAVMITVRDNGQGIAQEVCEDPANSGGLGLQIVHSLVTGELQGTVSIAVQEGTVVLITAPITPRKLNDTRV</sequence>
<dbReference type="EMBL" id="CAFBPZ010000010">
    <property type="protein sequence ID" value="CAB5035234.1"/>
    <property type="molecule type" value="Genomic_DNA"/>
</dbReference>
<dbReference type="SMART" id="SM00387">
    <property type="entry name" value="HATPase_c"/>
    <property type="match status" value="1"/>
</dbReference>
<dbReference type="SUPFAM" id="SSF55785">
    <property type="entry name" value="PYP-like sensor domain (PAS domain)"/>
    <property type="match status" value="1"/>
</dbReference>
<dbReference type="PANTHER" id="PTHR41523">
    <property type="entry name" value="TWO-COMPONENT SYSTEM SENSOR PROTEIN"/>
    <property type="match status" value="1"/>
</dbReference>
<evidence type="ECO:0000256" key="1">
    <source>
        <dbReference type="ARBA" id="ARBA00000085"/>
    </source>
</evidence>
<dbReference type="Pfam" id="PF02518">
    <property type="entry name" value="HATPase_c"/>
    <property type="match status" value="1"/>
</dbReference>
<dbReference type="GO" id="GO:0004673">
    <property type="term" value="F:protein histidine kinase activity"/>
    <property type="evidence" value="ECO:0007669"/>
    <property type="project" value="UniProtKB-EC"/>
</dbReference>
<dbReference type="InterPro" id="IPR022066">
    <property type="entry name" value="PdtaS_GAF"/>
</dbReference>
<evidence type="ECO:0000256" key="6">
    <source>
        <dbReference type="ARBA" id="ARBA00022777"/>
    </source>
</evidence>
<reference evidence="9" key="1">
    <citation type="submission" date="2020-05" db="EMBL/GenBank/DDBJ databases">
        <authorList>
            <person name="Chiriac C."/>
            <person name="Salcher M."/>
            <person name="Ghai R."/>
            <person name="Kavagutti S V."/>
        </authorList>
    </citation>
    <scope>NUCLEOTIDE SEQUENCE</scope>
</reference>
<comment type="catalytic activity">
    <reaction evidence="1">
        <text>ATP + protein L-histidine = ADP + protein N-phospho-L-histidine.</text>
        <dbReference type="EC" id="2.7.13.3"/>
    </reaction>
</comment>
<protein>
    <recommendedName>
        <fullName evidence="2">histidine kinase</fullName>
        <ecNumber evidence="2">2.7.13.3</ecNumber>
    </recommendedName>
</protein>
<keyword evidence="3" id="KW-0597">Phosphoprotein</keyword>
<evidence type="ECO:0000256" key="7">
    <source>
        <dbReference type="ARBA" id="ARBA00022840"/>
    </source>
</evidence>
<dbReference type="Pfam" id="PF12282">
    <property type="entry name" value="GAF_PdtaS"/>
    <property type="match status" value="1"/>
</dbReference>
<gene>
    <name evidence="9" type="ORF">UFOPK3495_00253</name>
    <name evidence="10" type="ORF">UFOPK4237_00279</name>
</gene>
<evidence type="ECO:0000256" key="3">
    <source>
        <dbReference type="ARBA" id="ARBA00022553"/>
    </source>
</evidence>
<dbReference type="PROSITE" id="PS50109">
    <property type="entry name" value="HIS_KIN"/>
    <property type="match status" value="1"/>
</dbReference>
<name>A0A6J7F0S8_9ZZZZ</name>
<dbReference type="AlphaFoldDB" id="A0A6J7F0S8"/>
<dbReference type="InterPro" id="IPR036890">
    <property type="entry name" value="HATPase_C_sf"/>
</dbReference>
<evidence type="ECO:0000313" key="9">
    <source>
        <dbReference type="EMBL" id="CAB4889662.1"/>
    </source>
</evidence>
<dbReference type="Pfam" id="PF07568">
    <property type="entry name" value="HisKA_2"/>
    <property type="match status" value="1"/>
</dbReference>
<dbReference type="EMBL" id="CAFBMC010000007">
    <property type="protein sequence ID" value="CAB4889662.1"/>
    <property type="molecule type" value="Genomic_DNA"/>
</dbReference>
<dbReference type="SUPFAM" id="SSF55874">
    <property type="entry name" value="ATPase domain of HSP90 chaperone/DNA topoisomerase II/histidine kinase"/>
    <property type="match status" value="1"/>
</dbReference>
<dbReference type="Gene3D" id="3.30.450.280">
    <property type="entry name" value="GAF domain"/>
    <property type="match status" value="1"/>
</dbReference>
<evidence type="ECO:0000313" key="10">
    <source>
        <dbReference type="EMBL" id="CAB5035234.1"/>
    </source>
</evidence>
<dbReference type="EC" id="2.7.13.3" evidence="2"/>
<evidence type="ECO:0000256" key="2">
    <source>
        <dbReference type="ARBA" id="ARBA00012438"/>
    </source>
</evidence>
<keyword evidence="4" id="KW-0808">Transferase</keyword>